<reference evidence="3" key="1">
    <citation type="journal article" date="2019" name="Int. J. Syst. Evol. Microbiol.">
        <title>The Global Catalogue of Microorganisms (GCM) 10K type strain sequencing project: providing services to taxonomists for standard genome sequencing and annotation.</title>
        <authorList>
            <consortium name="The Broad Institute Genomics Platform"/>
            <consortium name="The Broad Institute Genome Sequencing Center for Infectious Disease"/>
            <person name="Wu L."/>
            <person name="Ma J."/>
        </authorList>
    </citation>
    <scope>NUCLEOTIDE SEQUENCE [LARGE SCALE GENOMIC DNA]</scope>
    <source>
        <strain evidence="3">CCUG 53903</strain>
    </source>
</reference>
<name>A0ABW1DCY3_9ACTN</name>
<protein>
    <submittedName>
        <fullName evidence="2">DUF6289 family protein</fullName>
    </submittedName>
</protein>
<evidence type="ECO:0000313" key="2">
    <source>
        <dbReference type="EMBL" id="MFC5834566.1"/>
    </source>
</evidence>
<accession>A0ABW1DCY3</accession>
<dbReference type="InterPro" id="IPR046256">
    <property type="entry name" value="DUF6289"/>
</dbReference>
<dbReference type="RefSeq" id="WP_379523980.1">
    <property type="nucleotide sequence ID" value="NZ_JBHSPA010000113.1"/>
</dbReference>
<feature type="chain" id="PRO_5046714169" evidence="1">
    <location>
        <begin position="27"/>
        <end position="77"/>
    </location>
</feature>
<organism evidence="2 3">
    <name type="scientific">Nonomuraea insulae</name>
    <dbReference type="NCBI Taxonomy" id="1616787"/>
    <lineage>
        <taxon>Bacteria</taxon>
        <taxon>Bacillati</taxon>
        <taxon>Actinomycetota</taxon>
        <taxon>Actinomycetes</taxon>
        <taxon>Streptosporangiales</taxon>
        <taxon>Streptosporangiaceae</taxon>
        <taxon>Nonomuraea</taxon>
    </lineage>
</organism>
<dbReference type="Pfam" id="PF19806">
    <property type="entry name" value="DUF6289"/>
    <property type="match status" value="1"/>
</dbReference>
<keyword evidence="3" id="KW-1185">Reference proteome</keyword>
<gene>
    <name evidence="2" type="ORF">ACFPZ3_62895</name>
</gene>
<evidence type="ECO:0000313" key="3">
    <source>
        <dbReference type="Proteomes" id="UP001596058"/>
    </source>
</evidence>
<feature type="signal peptide" evidence="1">
    <location>
        <begin position="1"/>
        <end position="26"/>
    </location>
</feature>
<sequence>MIRRALLATVLGLAAVTIVTTGPAQARACRIDYTCVTTFYSDSAHTTVVGEKYEDCAGNASMWGVRSGYLTFDESPC</sequence>
<evidence type="ECO:0000256" key="1">
    <source>
        <dbReference type="SAM" id="SignalP"/>
    </source>
</evidence>
<dbReference type="Proteomes" id="UP001596058">
    <property type="component" value="Unassembled WGS sequence"/>
</dbReference>
<dbReference type="EMBL" id="JBHSPA010000113">
    <property type="protein sequence ID" value="MFC5834566.1"/>
    <property type="molecule type" value="Genomic_DNA"/>
</dbReference>
<comment type="caution">
    <text evidence="2">The sequence shown here is derived from an EMBL/GenBank/DDBJ whole genome shotgun (WGS) entry which is preliminary data.</text>
</comment>
<keyword evidence="1" id="KW-0732">Signal</keyword>
<proteinExistence type="predicted"/>